<accession>A0A3S9UN57</accession>
<dbReference type="EMBL" id="MK279899">
    <property type="protein sequence ID" value="AZS11737.1"/>
    <property type="molecule type" value="Genomic_DNA"/>
</dbReference>
<reference evidence="2 3" key="1">
    <citation type="submission" date="2018-12" db="EMBL/GenBank/DDBJ databases">
        <authorList>
            <person name="Rimple P.A."/>
            <person name="Stoner T.H."/>
            <person name="Garlena R.A."/>
            <person name="Russell D.A."/>
            <person name="Pope W.H."/>
            <person name="Jacobs-Sera D."/>
            <person name="Hatfull G.F."/>
        </authorList>
    </citation>
    <scope>NUCLEOTIDE SEQUENCE [LARGE SCALE GENOMIC DNA]</scope>
</reference>
<protein>
    <submittedName>
        <fullName evidence="2">Uncharacterized protein</fullName>
    </submittedName>
</protein>
<organism evidence="2 3">
    <name type="scientific">Arthrobacter phage Maja</name>
    <dbReference type="NCBI Taxonomy" id="2499009"/>
    <lineage>
        <taxon>Viruses</taxon>
        <taxon>Duplodnaviria</taxon>
        <taxon>Heunggongvirae</taxon>
        <taxon>Uroviricota</taxon>
        <taxon>Caudoviricetes</taxon>
        <taxon>Majavirus</taxon>
        <taxon>Majavirus maja</taxon>
    </lineage>
</organism>
<dbReference type="GeneID" id="55009943"/>
<evidence type="ECO:0000313" key="2">
    <source>
        <dbReference type="EMBL" id="AZS11737.1"/>
    </source>
</evidence>
<keyword evidence="3" id="KW-1185">Reference proteome</keyword>
<feature type="compositionally biased region" description="Basic and acidic residues" evidence="1">
    <location>
        <begin position="1"/>
        <end position="10"/>
    </location>
</feature>
<sequence>MTEQPVEHEQQFLGNPVPPATPLQAYLPNGHRLPLAKPSAIAQLDIAEAAREELAKAAAATSYGPYSSIAPRDRLLLEAEQHAADGVAALSNGELDEGIAWLQAALAFAKNYRHAVRFEVTGE</sequence>
<dbReference type="RefSeq" id="YP_009818599.1">
    <property type="nucleotide sequence ID" value="NC_048140.1"/>
</dbReference>
<evidence type="ECO:0000313" key="3">
    <source>
        <dbReference type="Proteomes" id="UP000287918"/>
    </source>
</evidence>
<proteinExistence type="predicted"/>
<name>A0A3S9UN57_9CAUD</name>
<evidence type="ECO:0000256" key="1">
    <source>
        <dbReference type="SAM" id="MobiDB-lite"/>
    </source>
</evidence>
<dbReference type="KEGG" id="vg:55009943"/>
<dbReference type="Proteomes" id="UP000287918">
    <property type="component" value="Segment"/>
</dbReference>
<gene>
    <name evidence="2" type="primary">39</name>
    <name evidence="2" type="ORF">PBI_MAJA_39</name>
</gene>
<feature type="region of interest" description="Disordered" evidence="1">
    <location>
        <begin position="1"/>
        <end position="20"/>
    </location>
</feature>